<reference evidence="5 6" key="1">
    <citation type="submission" date="2018-06" db="EMBL/GenBank/DDBJ databases">
        <authorList>
            <consortium name="Pathogen Informatics"/>
            <person name="Doyle S."/>
        </authorList>
    </citation>
    <scope>NUCLEOTIDE SEQUENCE [LARGE SCALE GENOMIC DNA]</scope>
    <source>
        <strain evidence="5 6">NCTC10005</strain>
    </source>
</reference>
<dbReference type="InterPro" id="IPR022385">
    <property type="entry name" value="Rhs_assc_core"/>
</dbReference>
<dbReference type="PANTHER" id="PTHR32305">
    <property type="match status" value="1"/>
</dbReference>
<proteinExistence type="inferred from homology"/>
<evidence type="ECO:0000256" key="1">
    <source>
        <dbReference type="ARBA" id="ARBA00009455"/>
    </source>
</evidence>
<gene>
    <name evidence="5" type="ORF">NCTC10005_06293</name>
</gene>
<evidence type="ECO:0000313" key="5">
    <source>
        <dbReference type="EMBL" id="STQ13470.1"/>
    </source>
</evidence>
<dbReference type="NCBIfam" id="TIGR03696">
    <property type="entry name" value="Rhs_assc_core"/>
    <property type="match status" value="1"/>
</dbReference>
<dbReference type="EMBL" id="UGJB01000004">
    <property type="protein sequence ID" value="STQ13470.1"/>
    <property type="molecule type" value="Genomic_DNA"/>
</dbReference>
<protein>
    <submittedName>
        <fullName evidence="5">Rhs family protein</fullName>
    </submittedName>
</protein>
<dbReference type="Gene3D" id="2.180.10.10">
    <property type="entry name" value="RHS repeat-associated core"/>
    <property type="match status" value="1"/>
</dbReference>
<dbReference type="PANTHER" id="PTHR32305:SF15">
    <property type="entry name" value="PROTEIN RHSA-RELATED"/>
    <property type="match status" value="1"/>
</dbReference>
<accession>A0A377M7N2</accession>
<dbReference type="AlphaFoldDB" id="A0A377M7N2"/>
<evidence type="ECO:0000256" key="2">
    <source>
        <dbReference type="SAM" id="MobiDB-lite"/>
    </source>
</evidence>
<evidence type="ECO:0000259" key="4">
    <source>
        <dbReference type="Pfam" id="PF15636"/>
    </source>
</evidence>
<evidence type="ECO:0000313" key="6">
    <source>
        <dbReference type="Proteomes" id="UP000255106"/>
    </source>
</evidence>
<dbReference type="Proteomes" id="UP000255106">
    <property type="component" value="Unassembled WGS sequence"/>
</dbReference>
<sequence length="549" mass="61393">MLSESGINGAVGYEWDALSNLTGLTLPGEQKLAWLHYGSGHVSAIRFGQQLVTEFTRDRLHREIRRTQGAREQLRQYDSLGRRTLQRSELSTEVTLPEQAILERLYRYTARGELSGVSDTLRGEVDYGYDAEGRLLKHYEARQGHSRAQFSYDAADNLAANDDAVPVTDNRLQHWQALFMKYDHWGNLVSRRNGLYEQHYAYDAENRLVSAAEPGRKGGLRRAITTTRWAAVPAKSSPPRTAPPKRASCGRATACCRSSSKPGCAVQYIYDPNEAWSPLARVDHLRDQSSGEIYWFNTDLNGAPLEVTDERGAVRWSGQYGSFGEVRHQSEGFSRVVNRTAMAHQPLRYAGQYADGETGLHYNLFRYYDPQVGRFIVQDPIGLNGGWNLYQYAPNPLGWIDPWGLSAQGLVRYKPDPSLSAQPGARATAISRAWGEERELVAAGGGSRDWTAAEREIILSTKNNRQLSSVMSEMGYTGHHINSVKGNGVLGGKWQGDPRNIVFLQNANHPSGYDEHLHGLQGHRGSYDTPGKGRLIDRNLTRKNLKSCQ</sequence>
<comment type="similarity">
    <text evidence="1">Belongs to the RHS family.</text>
</comment>
<dbReference type="Pfam" id="PF03527">
    <property type="entry name" value="RHS"/>
    <property type="match status" value="1"/>
</dbReference>
<feature type="region of interest" description="Disordered" evidence="2">
    <location>
        <begin position="514"/>
        <end position="535"/>
    </location>
</feature>
<name>A0A377M7N2_ENTCL</name>
<organism evidence="5 6">
    <name type="scientific">Enterobacter cloacae</name>
    <dbReference type="NCBI Taxonomy" id="550"/>
    <lineage>
        <taxon>Bacteria</taxon>
        <taxon>Pseudomonadati</taxon>
        <taxon>Pseudomonadota</taxon>
        <taxon>Gammaproteobacteria</taxon>
        <taxon>Enterobacterales</taxon>
        <taxon>Enterobacteriaceae</taxon>
        <taxon>Enterobacter</taxon>
        <taxon>Enterobacter cloacae complex</taxon>
    </lineage>
</organism>
<feature type="domain" description="Tox-GHH" evidence="4">
    <location>
        <begin position="425"/>
        <end position="463"/>
    </location>
</feature>
<dbReference type="InterPro" id="IPR001826">
    <property type="entry name" value="RHS"/>
</dbReference>
<dbReference type="InterPro" id="IPR028916">
    <property type="entry name" value="Tox-GHH_dom"/>
</dbReference>
<feature type="domain" description="RHS protein conserved region" evidence="3">
    <location>
        <begin position="293"/>
        <end position="329"/>
    </location>
</feature>
<evidence type="ECO:0000259" key="3">
    <source>
        <dbReference type="Pfam" id="PF03527"/>
    </source>
</evidence>
<dbReference type="InterPro" id="IPR050708">
    <property type="entry name" value="T6SS_VgrG/RHS"/>
</dbReference>
<dbReference type="Pfam" id="PF15636">
    <property type="entry name" value="Tox-GHH"/>
    <property type="match status" value="1"/>
</dbReference>